<dbReference type="Proteomes" id="UP001454036">
    <property type="component" value="Unassembled WGS sequence"/>
</dbReference>
<keyword evidence="1" id="KW-1133">Transmembrane helix</keyword>
<accession>A0AAV3RKD4</accession>
<feature type="domain" description="Reverse transcriptase" evidence="2">
    <location>
        <begin position="349"/>
        <end position="543"/>
    </location>
</feature>
<dbReference type="PANTHER" id="PTHR46890">
    <property type="entry name" value="NON-LTR RETROLELEMENT REVERSE TRANSCRIPTASE-LIKE PROTEIN-RELATED"/>
    <property type="match status" value="1"/>
</dbReference>
<dbReference type="InterPro" id="IPR043502">
    <property type="entry name" value="DNA/RNA_pol_sf"/>
</dbReference>
<evidence type="ECO:0000256" key="1">
    <source>
        <dbReference type="SAM" id="Phobius"/>
    </source>
</evidence>
<reference evidence="3 4" key="1">
    <citation type="submission" date="2024-01" db="EMBL/GenBank/DDBJ databases">
        <title>The complete chloroplast genome sequence of Lithospermum erythrorhizon: insights into the phylogenetic relationship among Boraginaceae species and the maternal lineages of purple gromwells.</title>
        <authorList>
            <person name="Okada T."/>
            <person name="Watanabe K."/>
        </authorList>
    </citation>
    <scope>NUCLEOTIDE SEQUENCE [LARGE SCALE GENOMIC DNA]</scope>
</reference>
<name>A0AAV3RKD4_LITER</name>
<dbReference type="SUPFAM" id="SSF56672">
    <property type="entry name" value="DNA/RNA polymerases"/>
    <property type="match status" value="1"/>
</dbReference>
<dbReference type="InterPro" id="IPR000477">
    <property type="entry name" value="RT_dom"/>
</dbReference>
<feature type="transmembrane region" description="Helical" evidence="1">
    <location>
        <begin position="546"/>
        <end position="566"/>
    </location>
</feature>
<proteinExistence type="predicted"/>
<keyword evidence="4" id="KW-1185">Reference proteome</keyword>
<keyword evidence="1" id="KW-0472">Membrane</keyword>
<dbReference type="AlphaFoldDB" id="A0AAV3RKD4"/>
<dbReference type="CDD" id="cd01650">
    <property type="entry name" value="RT_nLTR_like"/>
    <property type="match status" value="1"/>
</dbReference>
<sequence>MVIFVYPVYSVPRRRDLWEYLTQLGASITSPWIVLRDFNCFLFPQHKRVGQVLIAYLLHGLKEFVMATSLVDAPSSGSFYTWTNGSLWPKLDRPQRGSRSFKFYNMWLTHPSFAEVRDSLWETEIRGTAQYVLCGKLKLLKKPLRKLNRDEFGGISDKTSRAKEAFKVTIILQMATPIDSALKEEAERTFFRQKARCTHLVEGGRSTKYFHAMVNKNKQKNSISYLVKFDVTRTTSKEEVATLLVDFFTRLMGIAYPSSPIDLDVLRVGPLVGMDSHTTLGAPVSDEEIRWALFDIGDERAPSPDGFTAAFFKANWDIVREDVVKAVREFYTMGRLLRQLNHTIIALIPKIDRDPGVGDFRPIGCANVVYKIITKILAKRMEALLSSLIDRSQGAFIRGRSLVNDVFLAQEIVRGYSVARTFAWCMLMMDLRKAYDTVSWEFLEAVLRGLDFPKVFVGWVIECVTTASYSVSINGEMHGHFPGRRGLRQGDPMSSALFLLCLEYFSRICRARAASPSFAFHPMCGEVGITHIAFVDDLMLFLQGGYLFNGYFLGLLISFGAMFWTCSQSC</sequence>
<dbReference type="PANTHER" id="PTHR46890:SF48">
    <property type="entry name" value="RNA-DIRECTED DNA POLYMERASE"/>
    <property type="match status" value="1"/>
</dbReference>
<dbReference type="EMBL" id="BAABME010010353">
    <property type="protein sequence ID" value="GAA0177780.1"/>
    <property type="molecule type" value="Genomic_DNA"/>
</dbReference>
<dbReference type="Pfam" id="PF00078">
    <property type="entry name" value="RVT_1"/>
    <property type="match status" value="1"/>
</dbReference>
<gene>
    <name evidence="3" type="ORF">LIER_29747</name>
</gene>
<keyword evidence="1" id="KW-0812">Transmembrane</keyword>
<evidence type="ECO:0000259" key="2">
    <source>
        <dbReference type="Pfam" id="PF00078"/>
    </source>
</evidence>
<organism evidence="3 4">
    <name type="scientific">Lithospermum erythrorhizon</name>
    <name type="common">Purple gromwell</name>
    <name type="synonym">Lithospermum officinale var. erythrorhizon</name>
    <dbReference type="NCBI Taxonomy" id="34254"/>
    <lineage>
        <taxon>Eukaryota</taxon>
        <taxon>Viridiplantae</taxon>
        <taxon>Streptophyta</taxon>
        <taxon>Embryophyta</taxon>
        <taxon>Tracheophyta</taxon>
        <taxon>Spermatophyta</taxon>
        <taxon>Magnoliopsida</taxon>
        <taxon>eudicotyledons</taxon>
        <taxon>Gunneridae</taxon>
        <taxon>Pentapetalae</taxon>
        <taxon>asterids</taxon>
        <taxon>lamiids</taxon>
        <taxon>Boraginales</taxon>
        <taxon>Boraginaceae</taxon>
        <taxon>Boraginoideae</taxon>
        <taxon>Lithospermeae</taxon>
        <taxon>Lithospermum</taxon>
    </lineage>
</organism>
<dbReference type="InterPro" id="IPR052343">
    <property type="entry name" value="Retrotransposon-Effector_Assoc"/>
</dbReference>
<comment type="caution">
    <text evidence="3">The sequence shown here is derived from an EMBL/GenBank/DDBJ whole genome shotgun (WGS) entry which is preliminary data.</text>
</comment>
<evidence type="ECO:0000313" key="3">
    <source>
        <dbReference type="EMBL" id="GAA0177780.1"/>
    </source>
</evidence>
<protein>
    <recommendedName>
        <fullName evidence="2">Reverse transcriptase domain-containing protein</fullName>
    </recommendedName>
</protein>
<evidence type="ECO:0000313" key="4">
    <source>
        <dbReference type="Proteomes" id="UP001454036"/>
    </source>
</evidence>